<evidence type="ECO:0000313" key="2">
    <source>
        <dbReference type="Proteomes" id="UP000474640"/>
    </source>
</evidence>
<sequence length="100" mass="11396">MYQRAEGNRTFLFHQHPHPVDSQESVTMLYQIFSKLTKAYGQAKRRDVKVIAYYVPATDDAGAAMAFFDQSVVGFDSVGRVHNTIFGLLWFYGSQPETEL</sequence>
<accession>A0A7C8R9K3</accession>
<dbReference type="AlphaFoldDB" id="A0A7C8R9K3"/>
<dbReference type="EMBL" id="JAABOJ010000027">
    <property type="protein sequence ID" value="KAF3277729.1"/>
    <property type="molecule type" value="Genomic_DNA"/>
</dbReference>
<proteinExistence type="predicted"/>
<protein>
    <submittedName>
        <fullName evidence="1">Uncharacterized protein</fullName>
    </submittedName>
</protein>
<reference evidence="1 2" key="1">
    <citation type="submission" date="2020-01" db="EMBL/GenBank/DDBJ databases">
        <authorList>
            <person name="Palmer J.M."/>
        </authorList>
    </citation>
    <scope>NUCLEOTIDE SEQUENCE [LARGE SCALE GENOMIC DNA]</scope>
    <source>
        <strain evidence="1 2">TWF970</strain>
    </source>
</reference>
<evidence type="ECO:0000313" key="1">
    <source>
        <dbReference type="EMBL" id="KAF3277729.1"/>
    </source>
</evidence>
<gene>
    <name evidence="1" type="ORF">TWF970_004982</name>
</gene>
<name>A0A7C8R9K3_ORBOL</name>
<dbReference type="Proteomes" id="UP000474640">
    <property type="component" value="Unassembled WGS sequence"/>
</dbReference>
<comment type="caution">
    <text evidence="1">The sequence shown here is derived from an EMBL/GenBank/DDBJ whole genome shotgun (WGS) entry which is preliminary data.</text>
</comment>
<organism evidence="1 2">
    <name type="scientific">Orbilia oligospora</name>
    <name type="common">Nematode-trapping fungus</name>
    <name type="synonym">Arthrobotrys oligospora</name>
    <dbReference type="NCBI Taxonomy" id="2813651"/>
    <lineage>
        <taxon>Eukaryota</taxon>
        <taxon>Fungi</taxon>
        <taxon>Dikarya</taxon>
        <taxon>Ascomycota</taxon>
        <taxon>Pezizomycotina</taxon>
        <taxon>Orbiliomycetes</taxon>
        <taxon>Orbiliales</taxon>
        <taxon>Orbiliaceae</taxon>
        <taxon>Orbilia</taxon>
    </lineage>
</organism>